<dbReference type="PANTHER" id="PTHR32552:SF81">
    <property type="entry name" value="TONB-DEPENDENT OUTER MEMBRANE RECEPTOR"/>
    <property type="match status" value="1"/>
</dbReference>
<keyword evidence="13" id="KW-0732">Signal</keyword>
<feature type="chain" id="PRO_5045685636" evidence="13">
    <location>
        <begin position="23"/>
        <end position="858"/>
    </location>
</feature>
<keyword evidence="3 11" id="KW-1134">Transmembrane beta strand</keyword>
<gene>
    <name evidence="16" type="ORF">RM530_05495</name>
</gene>
<keyword evidence="6" id="KW-0408">Iron</keyword>
<name>A0ABU2WG13_9GAMM</name>
<evidence type="ECO:0000256" key="12">
    <source>
        <dbReference type="RuleBase" id="RU003357"/>
    </source>
</evidence>
<dbReference type="RefSeq" id="WP_311364210.1">
    <property type="nucleotide sequence ID" value="NZ_JAVRIC010000005.1"/>
</dbReference>
<keyword evidence="8 12" id="KW-0798">TonB box</keyword>
<reference evidence="16 17" key="1">
    <citation type="submission" date="2023-09" db="EMBL/GenBank/DDBJ databases">
        <authorList>
            <person name="Rey-Velasco X."/>
        </authorList>
    </citation>
    <scope>NUCLEOTIDE SEQUENCE [LARGE SCALE GENOMIC DNA]</scope>
    <source>
        <strain evidence="16 17">W345</strain>
    </source>
</reference>
<dbReference type="PROSITE" id="PS52016">
    <property type="entry name" value="TONB_DEPENDENT_REC_3"/>
    <property type="match status" value="1"/>
</dbReference>
<dbReference type="InterPro" id="IPR000531">
    <property type="entry name" value="Beta-barrel_TonB"/>
</dbReference>
<evidence type="ECO:0000256" key="11">
    <source>
        <dbReference type="PROSITE-ProRule" id="PRU01360"/>
    </source>
</evidence>
<evidence type="ECO:0000313" key="16">
    <source>
        <dbReference type="EMBL" id="MDT0496818.1"/>
    </source>
</evidence>
<dbReference type="SUPFAM" id="SSF56935">
    <property type="entry name" value="Porins"/>
    <property type="match status" value="1"/>
</dbReference>
<evidence type="ECO:0000256" key="6">
    <source>
        <dbReference type="ARBA" id="ARBA00023004"/>
    </source>
</evidence>
<accession>A0ABU2WG13</accession>
<dbReference type="PANTHER" id="PTHR32552">
    <property type="entry name" value="FERRICHROME IRON RECEPTOR-RELATED"/>
    <property type="match status" value="1"/>
</dbReference>
<dbReference type="Proteomes" id="UP001254608">
    <property type="component" value="Unassembled WGS sequence"/>
</dbReference>
<evidence type="ECO:0000256" key="4">
    <source>
        <dbReference type="ARBA" id="ARBA00022496"/>
    </source>
</evidence>
<dbReference type="InterPro" id="IPR036942">
    <property type="entry name" value="Beta-barrel_TonB_sf"/>
</dbReference>
<evidence type="ECO:0000259" key="15">
    <source>
        <dbReference type="Pfam" id="PF07715"/>
    </source>
</evidence>
<sequence length="858" mass="93361">MKQVFIGTTSALLLLAATAAGAQQAASDDGLDFLFESEPAPEVQTDSSPEIIPEADAAPAPYMGAESGAQFDDIETIPVESEEPAAPQAKPKPATAQLEEIVVTAQKRQQSLQDVPLSVTAMDGDFIKDINAADLAEVSNYVPNVRVDADDLGSPQIFIRGFGTNAFNPSFESSVALVQDEIYYGRPGYFTESLFDVERVEVLRGPQGTLFGKNSIAGVFNVTTRSATDLLEGDARYTYGENNAHRVEGGIGGPLGDWGAARISALYRTTDGELYNNFLDRDEQSLTQKAARLKLGFYPTSTITTELLVQASDTEAPFWPFQIHRLDDDTRNYLESFDEGIEDDPYDFKTSFDTEGYIEKGSESVGLNTKWDIGDLGGLHDSALVLVLGGSRFNIDQLNELDVSPADISRLDSHEDHEQFTAELRFSAQADSLFGLGQAVDFVGGAYYYQSKYTLLARIIAGADLGSYAITPDALQLITGAGGAGGVLGTIGLPGLPILGDILAPVIGEDYFQFDYDQDVTSTALFGQMSWYLSDHWAITPGIRFNREEKKVDSHGSQHCRTAALGICIMPLLLGANDYEQAGLNREETDVSPKFVLQYFGDSGVNLYASYARGYKSGGFNSLSYTGEDLEFDPEKAVTYELGIKAELFSRTLRFNATIYQTEFDDLQVLAFNGLFFDVSNAASATSRGLEADFQWLTPWSPLTLTGSFGLLDASYDDYMDAPAPIRDADGNIQIGAEQDLSGERIAFAPEASGTFTPTLDFPLFGLVGRLAADVVYQGEQYTDTDLDPETRVGGNTKYSARFSLSNEARSWAVTLGCNNITDKRVLNQVTDASFFPGTYFAQQAAGRQLYAAMEIRY</sequence>
<feature type="signal peptide" evidence="13">
    <location>
        <begin position="1"/>
        <end position="22"/>
    </location>
</feature>
<organism evidence="16 17">
    <name type="scientific">Banduia mediterranea</name>
    <dbReference type="NCBI Taxonomy" id="3075609"/>
    <lineage>
        <taxon>Bacteria</taxon>
        <taxon>Pseudomonadati</taxon>
        <taxon>Pseudomonadota</taxon>
        <taxon>Gammaproteobacteria</taxon>
        <taxon>Nevskiales</taxon>
        <taxon>Algiphilaceae</taxon>
        <taxon>Banduia</taxon>
    </lineage>
</organism>
<dbReference type="EMBL" id="JAVRIC010000005">
    <property type="protein sequence ID" value="MDT0496818.1"/>
    <property type="molecule type" value="Genomic_DNA"/>
</dbReference>
<dbReference type="Gene3D" id="2.40.170.20">
    <property type="entry name" value="TonB-dependent receptor, beta-barrel domain"/>
    <property type="match status" value="2"/>
</dbReference>
<keyword evidence="2 11" id="KW-0813">Transport</keyword>
<evidence type="ECO:0000256" key="5">
    <source>
        <dbReference type="ARBA" id="ARBA00022692"/>
    </source>
</evidence>
<comment type="caution">
    <text evidence="16">The sequence shown here is derived from an EMBL/GenBank/DDBJ whole genome shotgun (WGS) entry which is preliminary data.</text>
</comment>
<dbReference type="InterPro" id="IPR012910">
    <property type="entry name" value="Plug_dom"/>
</dbReference>
<feature type="domain" description="TonB-dependent receptor plug" evidence="15">
    <location>
        <begin position="112"/>
        <end position="219"/>
    </location>
</feature>
<comment type="subcellular location">
    <subcellularLocation>
        <location evidence="1 11">Cell outer membrane</location>
        <topology evidence="1 11">Multi-pass membrane protein</topology>
    </subcellularLocation>
</comment>
<protein>
    <submittedName>
        <fullName evidence="16">TonB-dependent receptor</fullName>
    </submittedName>
</protein>
<keyword evidence="5 11" id="KW-0812">Transmembrane</keyword>
<keyword evidence="9 11" id="KW-0472">Membrane</keyword>
<evidence type="ECO:0000256" key="2">
    <source>
        <dbReference type="ARBA" id="ARBA00022448"/>
    </source>
</evidence>
<keyword evidence="17" id="KW-1185">Reference proteome</keyword>
<evidence type="ECO:0000256" key="1">
    <source>
        <dbReference type="ARBA" id="ARBA00004571"/>
    </source>
</evidence>
<evidence type="ECO:0000256" key="13">
    <source>
        <dbReference type="SAM" id="SignalP"/>
    </source>
</evidence>
<evidence type="ECO:0000256" key="8">
    <source>
        <dbReference type="ARBA" id="ARBA00023077"/>
    </source>
</evidence>
<evidence type="ECO:0000256" key="3">
    <source>
        <dbReference type="ARBA" id="ARBA00022452"/>
    </source>
</evidence>
<keyword evidence="7" id="KW-0406">Ion transport</keyword>
<dbReference type="InterPro" id="IPR039426">
    <property type="entry name" value="TonB-dep_rcpt-like"/>
</dbReference>
<comment type="similarity">
    <text evidence="11 12">Belongs to the TonB-dependent receptor family.</text>
</comment>
<evidence type="ECO:0000259" key="14">
    <source>
        <dbReference type="Pfam" id="PF00593"/>
    </source>
</evidence>
<evidence type="ECO:0000256" key="10">
    <source>
        <dbReference type="ARBA" id="ARBA00023237"/>
    </source>
</evidence>
<feature type="domain" description="TonB-dependent receptor-like beta-barrel" evidence="14">
    <location>
        <begin position="343"/>
        <end position="821"/>
    </location>
</feature>
<keyword evidence="10 11" id="KW-0998">Cell outer membrane</keyword>
<dbReference type="Pfam" id="PF07715">
    <property type="entry name" value="Plug"/>
    <property type="match status" value="1"/>
</dbReference>
<evidence type="ECO:0000256" key="9">
    <source>
        <dbReference type="ARBA" id="ARBA00023136"/>
    </source>
</evidence>
<proteinExistence type="inferred from homology"/>
<evidence type="ECO:0000313" key="17">
    <source>
        <dbReference type="Proteomes" id="UP001254608"/>
    </source>
</evidence>
<keyword evidence="4" id="KW-0410">Iron transport</keyword>
<keyword evidence="16" id="KW-0675">Receptor</keyword>
<dbReference type="Pfam" id="PF00593">
    <property type="entry name" value="TonB_dep_Rec_b-barrel"/>
    <property type="match status" value="1"/>
</dbReference>
<evidence type="ECO:0000256" key="7">
    <source>
        <dbReference type="ARBA" id="ARBA00023065"/>
    </source>
</evidence>